<reference evidence="1" key="1">
    <citation type="submission" date="2021-09" db="EMBL/GenBank/DDBJ databases">
        <title>Isolation and characterization of 3-chlorobenzoate degrading bacteria from soils in Shizuoka.</title>
        <authorList>
            <person name="Ifat A."/>
            <person name="Ogawa N."/>
            <person name="Kimbara K."/>
            <person name="Moriuchi R."/>
            <person name="Dohra H."/>
            <person name="Shintani M."/>
        </authorList>
    </citation>
    <scope>NUCLEOTIDE SEQUENCE</scope>
    <source>
        <strain evidence="1">19CS2-2</strain>
    </source>
</reference>
<keyword evidence="2" id="KW-1185">Reference proteome</keyword>
<proteinExistence type="predicted"/>
<dbReference type="Proteomes" id="UP001055013">
    <property type="component" value="Unassembled WGS sequence"/>
</dbReference>
<gene>
    <name evidence="1" type="primary">tssJ</name>
    <name evidence="1" type="ORF">CBA19CS22_19620</name>
</gene>
<comment type="caution">
    <text evidence="1">The sequence shown here is derived from an EMBL/GenBank/DDBJ whole genome shotgun (WGS) entry which is preliminary data.</text>
</comment>
<accession>A0ACB5QVD4</accession>
<name>A0ACB5QVD4_9BURK</name>
<sequence length="171" mass="18961">MRLILNIAVLACALWLSACASSSEPKPKEPTRLELNVAAQSDVNLDEKGRAAPIVVRIYELKSDGVFNSADFFSLQTQDKTLLANDLVKRDEFEMRPGDKKQILRRGDPETTAIGVIAAYRDLPNAVWRETFELSPAPDAAWYRFTPKVKLTITVGSKAVRITDAAKPESK</sequence>
<evidence type="ECO:0000313" key="2">
    <source>
        <dbReference type="Proteomes" id="UP001055013"/>
    </source>
</evidence>
<protein>
    <submittedName>
        <fullName evidence="1">Type VI secretion system lipoprotein TssJ</fullName>
    </submittedName>
</protein>
<evidence type="ECO:0000313" key="1">
    <source>
        <dbReference type="EMBL" id="GJH18788.1"/>
    </source>
</evidence>
<organism evidence="1 2">
    <name type="scientific">Caballeronia novacaledonica</name>
    <dbReference type="NCBI Taxonomy" id="1544861"/>
    <lineage>
        <taxon>Bacteria</taxon>
        <taxon>Pseudomonadati</taxon>
        <taxon>Pseudomonadota</taxon>
        <taxon>Betaproteobacteria</taxon>
        <taxon>Burkholderiales</taxon>
        <taxon>Burkholderiaceae</taxon>
        <taxon>Caballeronia</taxon>
    </lineage>
</organism>
<dbReference type="EMBL" id="BPUR01000011">
    <property type="protein sequence ID" value="GJH18788.1"/>
    <property type="molecule type" value="Genomic_DNA"/>
</dbReference>
<keyword evidence="1" id="KW-0449">Lipoprotein</keyword>